<protein>
    <submittedName>
        <fullName evidence="2">Uncharacterized protein</fullName>
    </submittedName>
</protein>
<accession>A0A9P0NUB8</accession>
<evidence type="ECO:0000256" key="1">
    <source>
        <dbReference type="SAM" id="MobiDB-lite"/>
    </source>
</evidence>
<dbReference type="Proteomes" id="UP001152888">
    <property type="component" value="Unassembled WGS sequence"/>
</dbReference>
<gene>
    <name evidence="2" type="ORF">ACAOBT_LOCUS484</name>
</gene>
<feature type="compositionally biased region" description="Basic and acidic residues" evidence="1">
    <location>
        <begin position="160"/>
        <end position="173"/>
    </location>
</feature>
<feature type="region of interest" description="Disordered" evidence="1">
    <location>
        <begin position="160"/>
        <end position="195"/>
    </location>
</feature>
<keyword evidence="3" id="KW-1185">Reference proteome</keyword>
<evidence type="ECO:0000313" key="3">
    <source>
        <dbReference type="Proteomes" id="UP001152888"/>
    </source>
</evidence>
<organism evidence="2 3">
    <name type="scientific">Acanthoscelides obtectus</name>
    <name type="common">Bean weevil</name>
    <name type="synonym">Bruchus obtectus</name>
    <dbReference type="NCBI Taxonomy" id="200917"/>
    <lineage>
        <taxon>Eukaryota</taxon>
        <taxon>Metazoa</taxon>
        <taxon>Ecdysozoa</taxon>
        <taxon>Arthropoda</taxon>
        <taxon>Hexapoda</taxon>
        <taxon>Insecta</taxon>
        <taxon>Pterygota</taxon>
        <taxon>Neoptera</taxon>
        <taxon>Endopterygota</taxon>
        <taxon>Coleoptera</taxon>
        <taxon>Polyphaga</taxon>
        <taxon>Cucujiformia</taxon>
        <taxon>Chrysomeloidea</taxon>
        <taxon>Chrysomelidae</taxon>
        <taxon>Bruchinae</taxon>
        <taxon>Bruchini</taxon>
        <taxon>Acanthoscelides</taxon>
    </lineage>
</organism>
<proteinExistence type="predicted"/>
<evidence type="ECO:0000313" key="2">
    <source>
        <dbReference type="EMBL" id="CAH1954316.1"/>
    </source>
</evidence>
<dbReference type="AlphaFoldDB" id="A0A9P0NUB8"/>
<comment type="caution">
    <text evidence="2">The sequence shown here is derived from an EMBL/GenBank/DDBJ whole genome shotgun (WGS) entry which is preliminary data.</text>
</comment>
<feature type="compositionally biased region" description="Basic and acidic residues" evidence="1">
    <location>
        <begin position="180"/>
        <end position="192"/>
    </location>
</feature>
<reference evidence="2" key="1">
    <citation type="submission" date="2022-03" db="EMBL/GenBank/DDBJ databases">
        <authorList>
            <person name="Sayadi A."/>
        </authorList>
    </citation>
    <scope>NUCLEOTIDE SEQUENCE</scope>
</reference>
<dbReference type="EMBL" id="CAKOFQ010006653">
    <property type="protein sequence ID" value="CAH1954316.1"/>
    <property type="molecule type" value="Genomic_DNA"/>
</dbReference>
<feature type="region of interest" description="Disordered" evidence="1">
    <location>
        <begin position="119"/>
        <end position="146"/>
    </location>
</feature>
<name>A0A9P0NUB8_ACAOB</name>
<sequence>MESRMYGLTTRDVRSIAYQLAEKNNMYCPSVFQDIDFVAAEVTEQNIPQHDGVHEENGDGHEQIEEVIDENNGAHEENDEVNEKSIENNEQNDALPTIIVPQSYLALVDEPLTSKSGFNILPSDVHPLPKMAQEKRSSKSRKSGGTVVLISRPYKKQLLEEQQKKEKQVEKNNLKTNNKLAEKKDKNYKESSEESEEEEDTECLICTETFLQSNLEEGWVQCSMCYRCAHDEGAGLDDDDCDQYCCDYCIDNAKLADTARSSIQPRIAAGAAVGVASGGKGGTRAAHSRIEVHGGWQATACSATYDHRIVSVVNARRRGLSMTPFIRSVRGRREWWTLVS</sequence>